<protein>
    <recommendedName>
        <fullName evidence="5">C2H2-type domain-containing protein</fullName>
    </recommendedName>
</protein>
<dbReference type="PROSITE" id="PS50157">
    <property type="entry name" value="ZINC_FINGER_C2H2_2"/>
    <property type="match status" value="2"/>
</dbReference>
<proteinExistence type="predicted"/>
<sequence length="575" mass="63386">MKRSYTSFVNDSVNSIKHETHIPTSSHSFHQNATLATHYDTFGKRIYYSNPSPMHLRTYSSNPSCPPSLCNESGPIRRRAPLTGLGITFSDDLNNGSGLDPSALSSVSVPVSAPLRIPFSTYLSGNYLPFVNDSLAYTPHKLSPTRDDWRTSTLDASPFTATNTPHDPGAYSACPADEYLAPSPTQNHSPLLLASLSREAPMCLRTPCHPMDISPNSDAMMISPKPEPETPIIGLFADTNFREQGWMQIQPTATVDPSALTGNDIPMEEDLVPQVPQRSVAEQLGYPEPPTSVSPSGSDAALNTAVTAIMSVLSASIVNEKFAIAASLDGPANKKQKQRHYKNSQGLTVPAFAKRTIKREVCATPDLSLPNMTVLKGRATLGDITTVVNNAVPQGPVILGSPVLNAHAGISLEYLRRKADEYRANNQCDIDKNWLQAFAGRLSEHGELLNEFRCYVNGCDQTNRRRDHILVHVGSHVEHRPFSCLICGMRFLRNNECKRHATSHSGQKPFVCEVCPPERHRAFVRQDLLKRHLKVTHKIGTTRKSRVRVKKPEDVKTDFNFEEAFDQAGVLSPEM</sequence>
<comment type="caution">
    <text evidence="6">The sequence shown here is derived from an EMBL/GenBank/DDBJ whole genome shotgun (WGS) entry which is preliminary data.</text>
</comment>
<evidence type="ECO:0000259" key="5">
    <source>
        <dbReference type="PROSITE" id="PS50157"/>
    </source>
</evidence>
<dbReference type="PROSITE" id="PS00028">
    <property type="entry name" value="ZINC_FINGER_C2H2_1"/>
    <property type="match status" value="1"/>
</dbReference>
<reference evidence="6 7" key="1">
    <citation type="submission" date="2022-09" db="EMBL/GenBank/DDBJ databases">
        <authorList>
            <person name="Palmer J.M."/>
        </authorList>
    </citation>
    <scope>NUCLEOTIDE SEQUENCE [LARGE SCALE GENOMIC DNA]</scope>
    <source>
        <strain evidence="6 7">DSM 7382</strain>
    </source>
</reference>
<dbReference type="InterPro" id="IPR036236">
    <property type="entry name" value="Znf_C2H2_sf"/>
</dbReference>
<dbReference type="SMART" id="SM00355">
    <property type="entry name" value="ZnF_C2H2"/>
    <property type="match status" value="3"/>
</dbReference>
<keyword evidence="3" id="KW-0862">Zinc</keyword>
<dbReference type="GO" id="GO:0000978">
    <property type="term" value="F:RNA polymerase II cis-regulatory region sequence-specific DNA binding"/>
    <property type="evidence" value="ECO:0007669"/>
    <property type="project" value="TreeGrafter"/>
</dbReference>
<dbReference type="Gene3D" id="3.30.160.60">
    <property type="entry name" value="Classic Zinc Finger"/>
    <property type="match status" value="2"/>
</dbReference>
<dbReference type="SUPFAM" id="SSF57667">
    <property type="entry name" value="beta-beta-alpha zinc fingers"/>
    <property type="match status" value="1"/>
</dbReference>
<evidence type="ECO:0000313" key="6">
    <source>
        <dbReference type="EMBL" id="KAK7695949.1"/>
    </source>
</evidence>
<dbReference type="InterPro" id="IPR013087">
    <property type="entry name" value="Znf_C2H2_type"/>
</dbReference>
<dbReference type="AlphaFoldDB" id="A0AAW0H086"/>
<evidence type="ECO:0000256" key="1">
    <source>
        <dbReference type="ARBA" id="ARBA00022723"/>
    </source>
</evidence>
<gene>
    <name evidence="6" type="ORF">QCA50_000588</name>
</gene>
<dbReference type="GO" id="GO:0008270">
    <property type="term" value="F:zinc ion binding"/>
    <property type="evidence" value="ECO:0007669"/>
    <property type="project" value="UniProtKB-KW"/>
</dbReference>
<keyword evidence="1" id="KW-0479">Metal-binding</keyword>
<dbReference type="GO" id="GO:0000981">
    <property type="term" value="F:DNA-binding transcription factor activity, RNA polymerase II-specific"/>
    <property type="evidence" value="ECO:0007669"/>
    <property type="project" value="TreeGrafter"/>
</dbReference>
<evidence type="ECO:0000256" key="3">
    <source>
        <dbReference type="ARBA" id="ARBA00022833"/>
    </source>
</evidence>
<keyword evidence="2 4" id="KW-0863">Zinc-finger</keyword>
<organism evidence="6 7">
    <name type="scientific">Cerrena zonata</name>
    <dbReference type="NCBI Taxonomy" id="2478898"/>
    <lineage>
        <taxon>Eukaryota</taxon>
        <taxon>Fungi</taxon>
        <taxon>Dikarya</taxon>
        <taxon>Basidiomycota</taxon>
        <taxon>Agaricomycotina</taxon>
        <taxon>Agaricomycetes</taxon>
        <taxon>Polyporales</taxon>
        <taxon>Cerrenaceae</taxon>
        <taxon>Cerrena</taxon>
    </lineage>
</organism>
<evidence type="ECO:0000313" key="7">
    <source>
        <dbReference type="Proteomes" id="UP001385951"/>
    </source>
</evidence>
<evidence type="ECO:0000256" key="2">
    <source>
        <dbReference type="ARBA" id="ARBA00022771"/>
    </source>
</evidence>
<accession>A0AAW0H086</accession>
<name>A0AAW0H086_9APHY</name>
<evidence type="ECO:0000256" key="4">
    <source>
        <dbReference type="PROSITE-ProRule" id="PRU00042"/>
    </source>
</evidence>
<dbReference type="EMBL" id="JASBNA010000001">
    <property type="protein sequence ID" value="KAK7695949.1"/>
    <property type="molecule type" value="Genomic_DNA"/>
</dbReference>
<feature type="domain" description="C2H2-type" evidence="5">
    <location>
        <begin position="452"/>
        <end position="481"/>
    </location>
</feature>
<dbReference type="Proteomes" id="UP001385951">
    <property type="component" value="Unassembled WGS sequence"/>
</dbReference>
<keyword evidence="7" id="KW-1185">Reference proteome</keyword>
<feature type="domain" description="C2H2-type" evidence="5">
    <location>
        <begin position="482"/>
        <end position="509"/>
    </location>
</feature>
<dbReference type="PANTHER" id="PTHR23235">
    <property type="entry name" value="KRUEPPEL-LIKE TRANSCRIPTION FACTOR"/>
    <property type="match status" value="1"/>
</dbReference>
<dbReference type="PANTHER" id="PTHR23235:SF120">
    <property type="entry name" value="KRUPPEL-LIKE FACTOR 15"/>
    <property type="match status" value="1"/>
</dbReference>